<dbReference type="Proteomes" id="UP000321746">
    <property type="component" value="Unassembled WGS sequence"/>
</dbReference>
<feature type="region of interest" description="Disordered" evidence="1">
    <location>
        <begin position="52"/>
        <end position="76"/>
    </location>
</feature>
<sequence>MKDLCALRNTRGSKASGTGTPGLKTPGRRLLACLAAISLTALVPQALAAADSQTRPSPASTGQEADIHPNVSGANVPGQDTAAAEITIHDGWMQHVSPRADLVAVYFSVENTSDRSHLIDRITSPSCSEMFGYHSDLEISTLTHELFTHLTLPAKQTLVFPPGGYHLVCHVAPGTTIAQGSTVDIEFHFLGGTRKTVAFQVREAKQFRKE</sequence>
<organism evidence="3 4">
    <name type="scientific">Acetobacter oeni</name>
    <dbReference type="NCBI Taxonomy" id="304077"/>
    <lineage>
        <taxon>Bacteria</taxon>
        <taxon>Pseudomonadati</taxon>
        <taxon>Pseudomonadota</taxon>
        <taxon>Alphaproteobacteria</taxon>
        <taxon>Acetobacterales</taxon>
        <taxon>Acetobacteraceae</taxon>
        <taxon>Acetobacter</taxon>
    </lineage>
</organism>
<name>A0A511XJA5_9PROT</name>
<dbReference type="InterPro" id="IPR007410">
    <property type="entry name" value="LpqE-like"/>
</dbReference>
<protein>
    <recommendedName>
        <fullName evidence="5">Copper chaperone PCu(A)C</fullName>
    </recommendedName>
</protein>
<dbReference type="Pfam" id="PF04314">
    <property type="entry name" value="PCuAC"/>
    <property type="match status" value="1"/>
</dbReference>
<gene>
    <name evidence="3" type="ORF">AOE01nite_12250</name>
</gene>
<feature type="signal peptide" evidence="2">
    <location>
        <begin position="1"/>
        <end position="48"/>
    </location>
</feature>
<dbReference type="InterPro" id="IPR036182">
    <property type="entry name" value="PCuAC_sf"/>
</dbReference>
<keyword evidence="2" id="KW-0732">Signal</keyword>
<evidence type="ECO:0000256" key="2">
    <source>
        <dbReference type="SAM" id="SignalP"/>
    </source>
</evidence>
<dbReference type="PANTHER" id="PTHR36302:SF1">
    <property type="entry name" value="COPPER CHAPERONE PCU(A)C"/>
    <property type="match status" value="1"/>
</dbReference>
<feature type="compositionally biased region" description="Polar residues" evidence="1">
    <location>
        <begin position="52"/>
        <end position="63"/>
    </location>
</feature>
<dbReference type="Gene3D" id="2.60.40.1890">
    <property type="entry name" value="PCu(A)C copper chaperone"/>
    <property type="match status" value="1"/>
</dbReference>
<evidence type="ECO:0000313" key="4">
    <source>
        <dbReference type="Proteomes" id="UP000321746"/>
    </source>
</evidence>
<accession>A0A511XJA5</accession>
<dbReference type="SUPFAM" id="SSF110087">
    <property type="entry name" value="DR1885-like metal-binding protein"/>
    <property type="match status" value="1"/>
</dbReference>
<proteinExistence type="predicted"/>
<dbReference type="AlphaFoldDB" id="A0A511XJA5"/>
<dbReference type="EMBL" id="BJYG01000013">
    <property type="protein sequence ID" value="GEN63001.1"/>
    <property type="molecule type" value="Genomic_DNA"/>
</dbReference>
<dbReference type="PANTHER" id="PTHR36302">
    <property type="entry name" value="BLR7088 PROTEIN"/>
    <property type="match status" value="1"/>
</dbReference>
<dbReference type="OrthoDB" id="7261436at2"/>
<feature type="chain" id="PRO_5022169600" description="Copper chaperone PCu(A)C" evidence="2">
    <location>
        <begin position="49"/>
        <end position="210"/>
    </location>
</feature>
<dbReference type="RefSeq" id="WP_146887152.1">
    <property type="nucleotide sequence ID" value="NZ_BJYG01000013.1"/>
</dbReference>
<evidence type="ECO:0000256" key="1">
    <source>
        <dbReference type="SAM" id="MobiDB-lite"/>
    </source>
</evidence>
<evidence type="ECO:0000313" key="3">
    <source>
        <dbReference type="EMBL" id="GEN63001.1"/>
    </source>
</evidence>
<evidence type="ECO:0008006" key="5">
    <source>
        <dbReference type="Google" id="ProtNLM"/>
    </source>
</evidence>
<dbReference type="InterPro" id="IPR058248">
    <property type="entry name" value="Lxx211020-like"/>
</dbReference>
<keyword evidence="4" id="KW-1185">Reference proteome</keyword>
<reference evidence="3 4" key="1">
    <citation type="submission" date="2019-07" db="EMBL/GenBank/DDBJ databases">
        <title>Whole genome shotgun sequence of Acetobacter oeni NBRC 105207.</title>
        <authorList>
            <person name="Hosoyama A."/>
            <person name="Uohara A."/>
            <person name="Ohji S."/>
            <person name="Ichikawa N."/>
        </authorList>
    </citation>
    <scope>NUCLEOTIDE SEQUENCE [LARGE SCALE GENOMIC DNA]</scope>
    <source>
        <strain evidence="3 4">NBRC 105207</strain>
    </source>
</reference>
<comment type="caution">
    <text evidence="3">The sequence shown here is derived from an EMBL/GenBank/DDBJ whole genome shotgun (WGS) entry which is preliminary data.</text>
</comment>
<feature type="region of interest" description="Disordered" evidence="1">
    <location>
        <begin position="1"/>
        <end position="23"/>
    </location>
</feature>